<protein>
    <submittedName>
        <fullName evidence="1">Winged helix DNA-binding domain-containing protein</fullName>
    </submittedName>
</protein>
<organism evidence="1 2">
    <name type="scientific">Candidatus Enterocloster faecavium</name>
    <dbReference type="NCBI Taxonomy" id="2838560"/>
    <lineage>
        <taxon>Bacteria</taxon>
        <taxon>Bacillati</taxon>
        <taxon>Bacillota</taxon>
        <taxon>Clostridia</taxon>
        <taxon>Lachnospirales</taxon>
        <taxon>Lachnospiraceae</taxon>
        <taxon>Enterocloster</taxon>
    </lineage>
</organism>
<evidence type="ECO:0000313" key="2">
    <source>
        <dbReference type="Proteomes" id="UP000886804"/>
    </source>
</evidence>
<comment type="caution">
    <text evidence="1">The sequence shown here is derived from an EMBL/GenBank/DDBJ whole genome shotgun (WGS) entry which is preliminary data.</text>
</comment>
<keyword evidence="1" id="KW-0238">DNA-binding</keyword>
<dbReference type="PANTHER" id="PTHR38479">
    <property type="entry name" value="LMO0824 PROTEIN"/>
    <property type="match status" value="1"/>
</dbReference>
<dbReference type="GO" id="GO:0003677">
    <property type="term" value="F:DNA binding"/>
    <property type="evidence" value="ECO:0007669"/>
    <property type="project" value="UniProtKB-KW"/>
</dbReference>
<reference evidence="1" key="1">
    <citation type="journal article" date="2021" name="PeerJ">
        <title>Extensive microbial diversity within the chicken gut microbiome revealed by metagenomics and culture.</title>
        <authorList>
            <person name="Gilroy R."/>
            <person name="Ravi A."/>
            <person name="Getino M."/>
            <person name="Pursley I."/>
            <person name="Horton D.L."/>
            <person name="Alikhan N.F."/>
            <person name="Baker D."/>
            <person name="Gharbi K."/>
            <person name="Hall N."/>
            <person name="Watson M."/>
            <person name="Adriaenssens E.M."/>
            <person name="Foster-Nyarko E."/>
            <person name="Jarju S."/>
            <person name="Secka A."/>
            <person name="Antonio M."/>
            <person name="Oren A."/>
            <person name="Chaudhuri R.R."/>
            <person name="La Ragione R."/>
            <person name="Hildebrand F."/>
            <person name="Pallen M.J."/>
        </authorList>
    </citation>
    <scope>NUCLEOTIDE SEQUENCE</scope>
    <source>
        <strain evidence="1">CHK188-4685</strain>
    </source>
</reference>
<accession>A0A9D2L5U1</accession>
<dbReference type="AlphaFoldDB" id="A0A9D2L5U1"/>
<dbReference type="Pfam" id="PF06224">
    <property type="entry name" value="AlkZ-like"/>
    <property type="match status" value="1"/>
</dbReference>
<proteinExistence type="predicted"/>
<dbReference type="PANTHER" id="PTHR38479:SF2">
    <property type="entry name" value="WINGED HELIX DNA-BINDING DOMAIN-CONTAINING PROTEIN"/>
    <property type="match status" value="1"/>
</dbReference>
<gene>
    <name evidence="1" type="ORF">H9716_01680</name>
</gene>
<evidence type="ECO:0000313" key="1">
    <source>
        <dbReference type="EMBL" id="HJB06557.1"/>
    </source>
</evidence>
<sequence>MSIFLDLWYTLDKEMITEGAFSDERTDPFQNPDPAWLQKLLFQENLLVQAWSIRGIPMIFPLEDSPVFLSALIPKEDEPWIYTRGITLALDYLGLSFQQALDWLLQVIAGLDVLSLVSKTVLDETLAGWILPLLPREKQALWSAPSMYGRPDQQTVGGAVVSFLLRPCSFLGLVVFSGRQGSQPVFTSFKRKTGCSLTPSPEGEKELVRRYLHCYGPATPAMFAAWLGASNQQANRLWKNVTEEMEPVTLSGKKAFILAKDQGELFSEPSFDQELLLLGGHDPYLDQRDRWVLQEDKTWQRKIWTTVSNPGAVLYRGEAIGIWSSKKKSKGLEIRFSLRNDVSEKEKLQDLARSYAAFRGQELLKILFTPS</sequence>
<name>A0A9D2L5U1_9FIRM</name>
<reference evidence="1" key="2">
    <citation type="submission" date="2021-04" db="EMBL/GenBank/DDBJ databases">
        <authorList>
            <person name="Gilroy R."/>
        </authorList>
    </citation>
    <scope>NUCLEOTIDE SEQUENCE</scope>
    <source>
        <strain evidence="1">CHK188-4685</strain>
    </source>
</reference>
<dbReference type="EMBL" id="DWYS01000020">
    <property type="protein sequence ID" value="HJB06557.1"/>
    <property type="molecule type" value="Genomic_DNA"/>
</dbReference>
<dbReference type="InterPro" id="IPR009351">
    <property type="entry name" value="AlkZ-like"/>
</dbReference>
<dbReference type="Proteomes" id="UP000886804">
    <property type="component" value="Unassembled WGS sequence"/>
</dbReference>